<dbReference type="InterPro" id="IPR003615">
    <property type="entry name" value="HNH_nuc"/>
</dbReference>
<dbReference type="Pfam" id="PF13391">
    <property type="entry name" value="HNH_2"/>
    <property type="match status" value="1"/>
</dbReference>
<evidence type="ECO:0000313" key="4">
    <source>
        <dbReference type="Proteomes" id="UP000244722"/>
    </source>
</evidence>
<evidence type="ECO:0000259" key="1">
    <source>
        <dbReference type="Pfam" id="PF13391"/>
    </source>
</evidence>
<dbReference type="AlphaFoldDB" id="A0A2T7A929"/>
<dbReference type="STRING" id="42251.A0A2T7A929"/>
<reference evidence="3 4" key="1">
    <citation type="submission" date="2017-04" db="EMBL/GenBank/DDBJ databases">
        <title>Draft genome sequence of Tuber borchii Vittad., a whitish edible truffle.</title>
        <authorList>
            <consortium name="DOE Joint Genome Institute"/>
            <person name="Murat C."/>
            <person name="Kuo A."/>
            <person name="Barry K.W."/>
            <person name="Clum A."/>
            <person name="Dockter R.B."/>
            <person name="Fauchery L."/>
            <person name="Iotti M."/>
            <person name="Kohler A."/>
            <person name="Labutti K."/>
            <person name="Lindquist E.A."/>
            <person name="Lipzen A."/>
            <person name="Ohm R.A."/>
            <person name="Wang M."/>
            <person name="Grigoriev I.V."/>
            <person name="Zambonelli A."/>
            <person name="Martin F.M."/>
        </authorList>
    </citation>
    <scope>NUCLEOTIDE SEQUENCE [LARGE SCALE GENOMIC DNA]</scope>
    <source>
        <strain evidence="3 4">Tbo3840</strain>
    </source>
</reference>
<evidence type="ECO:0000259" key="2">
    <source>
        <dbReference type="Pfam" id="PF25324"/>
    </source>
</evidence>
<dbReference type="Pfam" id="PF25324">
    <property type="entry name" value="DUF7881"/>
    <property type="match status" value="1"/>
</dbReference>
<comment type="caution">
    <text evidence="3">The sequence shown here is derived from an EMBL/GenBank/DDBJ whole genome shotgun (WGS) entry which is preliminary data.</text>
</comment>
<feature type="domain" description="HNH nuclease" evidence="1">
    <location>
        <begin position="114"/>
        <end position="176"/>
    </location>
</feature>
<accession>A0A2T7A929</accession>
<name>A0A2T7A929_TUBBO</name>
<sequence length="257" mass="29224">MSDRSIGRNVHIYDARDPETILGGLIVTDGMTNTNFYSMVDIVFIFTTSYTLRLKSRTTIKRNDHPLREGSYFIVTAGSFAINSEPWLIRTDSLPTPPPTPEVYNAIRNRDGGCVIIWTGGYWGGFRVTHIFPLSHEEYWATHGYGHSISNQPVSIDSPQNGILLKSDIQAHFENYVDNYKIVFFQDHVDDYGIAGTHLPNLETLLADPQRPLDQLLRWHYRQAVLANVRRQGVPFLDCEFPPDPHFPAEDMGSRAN</sequence>
<organism evidence="3 4">
    <name type="scientific">Tuber borchii</name>
    <name type="common">White truffle</name>
    <dbReference type="NCBI Taxonomy" id="42251"/>
    <lineage>
        <taxon>Eukaryota</taxon>
        <taxon>Fungi</taxon>
        <taxon>Dikarya</taxon>
        <taxon>Ascomycota</taxon>
        <taxon>Pezizomycotina</taxon>
        <taxon>Pezizomycetes</taxon>
        <taxon>Pezizales</taxon>
        <taxon>Tuberaceae</taxon>
        <taxon>Tuber</taxon>
    </lineage>
</organism>
<dbReference type="InterPro" id="IPR057203">
    <property type="entry name" value="DUF7881"/>
</dbReference>
<dbReference type="Proteomes" id="UP000244722">
    <property type="component" value="Unassembled WGS sequence"/>
</dbReference>
<dbReference type="EMBL" id="NESQ01000002">
    <property type="protein sequence ID" value="PUU84241.1"/>
    <property type="molecule type" value="Genomic_DNA"/>
</dbReference>
<evidence type="ECO:0000313" key="3">
    <source>
        <dbReference type="EMBL" id="PUU84241.1"/>
    </source>
</evidence>
<protein>
    <submittedName>
        <fullName evidence="3">Uncharacterized protein</fullName>
    </submittedName>
</protein>
<dbReference type="OrthoDB" id="2142759at2759"/>
<keyword evidence="4" id="KW-1185">Reference proteome</keyword>
<proteinExistence type="predicted"/>
<feature type="domain" description="DUF7881" evidence="2">
    <location>
        <begin position="7"/>
        <end position="80"/>
    </location>
</feature>
<gene>
    <name evidence="3" type="ORF">B9Z19DRAFT_1112001</name>
</gene>